<feature type="region of interest" description="Disordered" evidence="1">
    <location>
        <begin position="161"/>
        <end position="204"/>
    </location>
</feature>
<protein>
    <submittedName>
        <fullName evidence="2">Uncharacterized protein</fullName>
    </submittedName>
</protein>
<dbReference type="AlphaFoldDB" id="S9QGG2"/>
<feature type="region of interest" description="Disordered" evidence="1">
    <location>
        <begin position="403"/>
        <end position="440"/>
    </location>
</feature>
<dbReference type="Proteomes" id="UP000015347">
    <property type="component" value="Unassembled WGS sequence"/>
</dbReference>
<feature type="region of interest" description="Disordered" evidence="1">
    <location>
        <begin position="110"/>
        <end position="141"/>
    </location>
</feature>
<keyword evidence="3" id="KW-1185">Reference proteome</keyword>
<dbReference type="HOGENOM" id="CLU_622388_0_0_5"/>
<feature type="compositionally biased region" description="Basic residues" evidence="1">
    <location>
        <begin position="403"/>
        <end position="414"/>
    </location>
</feature>
<evidence type="ECO:0000256" key="1">
    <source>
        <dbReference type="SAM" id="MobiDB-lite"/>
    </source>
</evidence>
<reference evidence="3" key="1">
    <citation type="journal article" date="2014" name="Stand. Genomic Sci.">
        <title>Genome sequence of the exopolysaccharide-producing Salipiger mucosus type strain (DSM 16094(T)), a moderately halophilic member of the Roseobacter clade.</title>
        <authorList>
            <person name="Riedel T."/>
            <person name="Spring S."/>
            <person name="Fiebig A."/>
            <person name="Petersen J."/>
            <person name="Kyrpides N.C."/>
            <person name="Goker M."/>
            <person name="Klenk H.P."/>
        </authorList>
    </citation>
    <scope>NUCLEOTIDE SEQUENCE [LARGE SCALE GENOMIC DNA]</scope>
    <source>
        <strain evidence="3">DSM 16094</strain>
    </source>
</reference>
<gene>
    <name evidence="2" type="ORF">Salmuc_03828</name>
</gene>
<name>S9QGG2_9RHOB</name>
<evidence type="ECO:0000313" key="3">
    <source>
        <dbReference type="Proteomes" id="UP000015347"/>
    </source>
</evidence>
<organism evidence="2 3">
    <name type="scientific">Salipiger mucosus DSM 16094</name>
    <dbReference type="NCBI Taxonomy" id="1123237"/>
    <lineage>
        <taxon>Bacteria</taxon>
        <taxon>Pseudomonadati</taxon>
        <taxon>Pseudomonadota</taxon>
        <taxon>Alphaproteobacteria</taxon>
        <taxon>Rhodobacterales</taxon>
        <taxon>Roseobacteraceae</taxon>
        <taxon>Salipiger</taxon>
    </lineage>
</organism>
<dbReference type="STRING" id="1123237.Salmuc_03828"/>
<accession>S9QGG2</accession>
<feature type="compositionally biased region" description="Low complexity" evidence="1">
    <location>
        <begin position="112"/>
        <end position="123"/>
    </location>
</feature>
<comment type="caution">
    <text evidence="2">The sequence shown here is derived from an EMBL/GenBank/DDBJ whole genome shotgun (WGS) entry which is preliminary data.</text>
</comment>
<feature type="compositionally biased region" description="Low complexity" evidence="1">
    <location>
        <begin position="420"/>
        <end position="434"/>
    </location>
</feature>
<proteinExistence type="predicted"/>
<feature type="compositionally biased region" description="Low complexity" evidence="1">
    <location>
        <begin position="192"/>
        <end position="204"/>
    </location>
</feature>
<evidence type="ECO:0000313" key="2">
    <source>
        <dbReference type="EMBL" id="EPX80511.1"/>
    </source>
</evidence>
<sequence length="440" mass="47033">MHELMKIGGNGPRAASWPGGYRSRWMRAFALRRWRRLWRNMASPRSSTRIRAASSRPSTSSRFWPFGRSRSAWMAKVHGATTSSSKGCGGASSMKRSTFGPIPACPKHAPGSAATSASTTDAAPIHGLTAGRPTKPTSTRCCPSWQRSACRQAAAFARRRARTPTCGTRAESGHRSSPHRGAERNCVPGLHSPTPGRGLPGSGPLSAIGPDAEAWYRKPGAGLCRCIGGATSYRRRISVSVTPSALITSRIIGSASIRSMKLLRRPARDSVGHARICRPLGCIAPVSAARPAPPGGMLTCLPWLQGFGPWAKAAITKRGSREMTASKERFMKELLEGKGRQAGPGRPGADWVRVPMFAAAPSTSCVQTSKSESVPGPKICVSGTSAASRPRATRMRPVRRVLFRGSKTHQRPPRKTSIQAAKSSGAWGSGWPSSLRYPVQ</sequence>
<dbReference type="EMBL" id="APVH01000032">
    <property type="protein sequence ID" value="EPX80511.1"/>
    <property type="molecule type" value="Genomic_DNA"/>
</dbReference>